<keyword evidence="3 6" id="KW-0812">Transmembrane</keyword>
<evidence type="ECO:0000256" key="6">
    <source>
        <dbReference type="SAM" id="Phobius"/>
    </source>
</evidence>
<evidence type="ECO:0000256" key="4">
    <source>
        <dbReference type="ARBA" id="ARBA00022989"/>
    </source>
</evidence>
<dbReference type="Ensembl" id="ENSORLT00020021276.1">
    <property type="protein sequence ID" value="ENSORLP00020030291.1"/>
    <property type="gene ID" value="ENSORLG00020014699.1"/>
</dbReference>
<feature type="domain" description="CWH43-like N-terminal" evidence="7">
    <location>
        <begin position="7"/>
        <end position="238"/>
    </location>
</feature>
<organism evidence="8 9">
    <name type="scientific">Oryzias latipes</name>
    <name type="common">Japanese rice fish</name>
    <name type="synonym">Japanese killifish</name>
    <dbReference type="NCBI Taxonomy" id="8090"/>
    <lineage>
        <taxon>Eukaryota</taxon>
        <taxon>Metazoa</taxon>
        <taxon>Chordata</taxon>
        <taxon>Craniata</taxon>
        <taxon>Vertebrata</taxon>
        <taxon>Euteleostomi</taxon>
        <taxon>Actinopterygii</taxon>
        <taxon>Neopterygii</taxon>
        <taxon>Teleostei</taxon>
        <taxon>Neoteleostei</taxon>
        <taxon>Acanthomorphata</taxon>
        <taxon>Ovalentaria</taxon>
        <taxon>Atherinomorphae</taxon>
        <taxon>Beloniformes</taxon>
        <taxon>Adrianichthyidae</taxon>
        <taxon>Oryziinae</taxon>
        <taxon>Oryzias</taxon>
    </lineage>
</organism>
<protein>
    <submittedName>
        <fullName evidence="8">Transmembrane protein 150C</fullName>
    </submittedName>
</protein>
<comment type="similarity">
    <text evidence="2">Belongs to the DRAM/TMEM150 family.</text>
</comment>
<reference key="1">
    <citation type="journal article" date="2007" name="Nature">
        <title>The medaka draft genome and insights into vertebrate genome evolution.</title>
        <authorList>
            <person name="Kasahara M."/>
            <person name="Naruse K."/>
            <person name="Sasaki S."/>
            <person name="Nakatani Y."/>
            <person name="Qu W."/>
            <person name="Ahsan B."/>
            <person name="Yamada T."/>
            <person name="Nagayasu Y."/>
            <person name="Doi K."/>
            <person name="Kasai Y."/>
            <person name="Jindo T."/>
            <person name="Kobayashi D."/>
            <person name="Shimada A."/>
            <person name="Toyoda A."/>
            <person name="Kuroki Y."/>
            <person name="Fujiyama A."/>
            <person name="Sasaki T."/>
            <person name="Shimizu A."/>
            <person name="Asakawa S."/>
            <person name="Shimizu N."/>
            <person name="Hashimoto S."/>
            <person name="Yang J."/>
            <person name="Lee Y."/>
            <person name="Matsushima K."/>
            <person name="Sugano S."/>
            <person name="Sakaizumi M."/>
            <person name="Narita T."/>
            <person name="Ohishi K."/>
            <person name="Haga S."/>
            <person name="Ohta F."/>
            <person name="Nomoto H."/>
            <person name="Nogata K."/>
            <person name="Morishita T."/>
            <person name="Endo T."/>
            <person name="Shin-I T."/>
            <person name="Takeda H."/>
            <person name="Morishita S."/>
            <person name="Kohara Y."/>
        </authorList>
    </citation>
    <scope>NUCLEOTIDE SEQUENCE [LARGE SCALE GENOMIC DNA]</scope>
    <source>
        <strain>Hd-rR</strain>
    </source>
</reference>
<evidence type="ECO:0000256" key="3">
    <source>
        <dbReference type="ARBA" id="ARBA00022692"/>
    </source>
</evidence>
<reference evidence="8" key="4">
    <citation type="submission" date="2025-09" db="UniProtKB">
        <authorList>
            <consortium name="Ensembl"/>
        </authorList>
    </citation>
    <scope>IDENTIFICATION</scope>
    <source>
        <strain evidence="8">HNI</strain>
    </source>
</reference>
<evidence type="ECO:0000256" key="2">
    <source>
        <dbReference type="ARBA" id="ARBA00006565"/>
    </source>
</evidence>
<dbReference type="GO" id="GO:0012505">
    <property type="term" value="C:endomembrane system"/>
    <property type="evidence" value="ECO:0007669"/>
    <property type="project" value="UniProtKB-SubCell"/>
</dbReference>
<dbReference type="PANTHER" id="PTHR21324">
    <property type="entry name" value="FASTING-INDUCIBLE INTEGRAL MEMBRANE PROTEIN TM6P1-RELATED"/>
    <property type="match status" value="1"/>
</dbReference>
<feature type="transmembrane region" description="Helical" evidence="6">
    <location>
        <begin position="156"/>
        <end position="174"/>
    </location>
</feature>
<dbReference type="InterPro" id="IPR050911">
    <property type="entry name" value="DRAM/TMEM150_Autophagy_Mod"/>
</dbReference>
<feature type="transmembrane region" description="Helical" evidence="6">
    <location>
        <begin position="121"/>
        <end position="144"/>
    </location>
</feature>
<feature type="transmembrane region" description="Helical" evidence="6">
    <location>
        <begin position="218"/>
        <end position="236"/>
    </location>
</feature>
<comment type="subcellular location">
    <subcellularLocation>
        <location evidence="1">Endomembrane system</location>
        <topology evidence="1">Multi-pass membrane protein</topology>
    </subcellularLocation>
</comment>
<evidence type="ECO:0000313" key="8">
    <source>
        <dbReference type="Ensembl" id="ENSORLP00020030291.1"/>
    </source>
</evidence>
<feature type="transmembrane region" description="Helical" evidence="6">
    <location>
        <begin position="186"/>
        <end position="212"/>
    </location>
</feature>
<sequence>MQNFSLWALLPPAFSIFTAGGLWAVYFISLYNEIVTPLGVHRNSSLYPPFIRYSSSSCQSRNTSSSFFPAALNVFPLSVAGNFPPGSCFFSATMNLAAFAGSVIGFLRYLQLKNRLCRPWLNVAGLAFFSIACFGMTIVGNFQLFALMKIHDSGTLMTFGMGTLYCWLQAYITLRVNLKGEGTKVAALRFLLAGLITLCLILKFVFVTFSLVRAAQCHLALVMSFLIYVGTFGIDFRHSHFDAVCTDEAEHPEESRTSVLEQELQQL</sequence>
<proteinExistence type="inferred from homology"/>
<keyword evidence="4 6" id="KW-1133">Transmembrane helix</keyword>
<keyword evidence="5 6" id="KW-0472">Membrane</keyword>
<dbReference type="Pfam" id="PF10277">
    <property type="entry name" value="Frag1"/>
    <property type="match status" value="1"/>
</dbReference>
<dbReference type="PANTHER" id="PTHR21324:SF7">
    <property type="entry name" value="TRANSMEMBRANE PROTEIN 150C"/>
    <property type="match status" value="1"/>
</dbReference>
<evidence type="ECO:0000313" key="9">
    <source>
        <dbReference type="Proteomes" id="UP000265180"/>
    </source>
</evidence>
<evidence type="ECO:0000259" key="7">
    <source>
        <dbReference type="Pfam" id="PF10277"/>
    </source>
</evidence>
<name>A0A3P9MB73_ORYLA</name>
<feature type="transmembrane region" description="Helical" evidence="6">
    <location>
        <begin position="89"/>
        <end position="109"/>
    </location>
</feature>
<dbReference type="InterPro" id="IPR019402">
    <property type="entry name" value="CWH43_N"/>
</dbReference>
<evidence type="ECO:0000256" key="1">
    <source>
        <dbReference type="ARBA" id="ARBA00004127"/>
    </source>
</evidence>
<reference evidence="8 9" key="2">
    <citation type="submission" date="2017-04" db="EMBL/GenBank/DDBJ databases">
        <title>CpG methylation of centromeres and impact of large insertions on vertebrate speciation.</title>
        <authorList>
            <person name="Ichikawa K."/>
            <person name="Yoshimura J."/>
            <person name="Morishita S."/>
        </authorList>
    </citation>
    <scope>NUCLEOTIDE SEQUENCE</scope>
    <source>
        <strain evidence="8 9">HNI</strain>
    </source>
</reference>
<feature type="transmembrane region" description="Helical" evidence="6">
    <location>
        <begin position="7"/>
        <end position="28"/>
    </location>
</feature>
<reference evidence="8" key="3">
    <citation type="submission" date="2025-08" db="UniProtKB">
        <authorList>
            <consortium name="Ensembl"/>
        </authorList>
    </citation>
    <scope>IDENTIFICATION</scope>
    <source>
        <strain evidence="8">HNI</strain>
    </source>
</reference>
<dbReference type="AlphaFoldDB" id="A0A3P9MB73"/>
<accession>A0A3P9MB73</accession>
<evidence type="ECO:0000256" key="5">
    <source>
        <dbReference type="ARBA" id="ARBA00023136"/>
    </source>
</evidence>
<dbReference type="Proteomes" id="UP000265180">
    <property type="component" value="Chromosome 12"/>
</dbReference>